<dbReference type="Gene3D" id="3.40.50.150">
    <property type="entry name" value="Vaccinia Virus protein VP39"/>
    <property type="match status" value="1"/>
</dbReference>
<dbReference type="InterPro" id="IPR027577">
    <property type="entry name" value="OvoA_Nterm"/>
</dbReference>
<dbReference type="PANTHER" id="PTHR23150:SF26">
    <property type="entry name" value="GENERIC METHYLTRANSFERASE"/>
    <property type="match status" value="1"/>
</dbReference>
<dbReference type="AlphaFoldDB" id="A0A1W1D1G6"/>
<dbReference type="InterPro" id="IPR029063">
    <property type="entry name" value="SAM-dependent_MTases_sf"/>
</dbReference>
<reference evidence="6" key="1">
    <citation type="submission" date="2016-10" db="EMBL/GenBank/DDBJ databases">
        <authorList>
            <person name="de Groot N.N."/>
        </authorList>
    </citation>
    <scope>NUCLEOTIDE SEQUENCE</scope>
</reference>
<dbReference type="SUPFAM" id="SSF56436">
    <property type="entry name" value="C-type lectin-like"/>
    <property type="match status" value="1"/>
</dbReference>
<dbReference type="SUPFAM" id="SSF53335">
    <property type="entry name" value="S-adenosyl-L-methionine-dependent methyltransferases"/>
    <property type="match status" value="1"/>
</dbReference>
<dbReference type="InterPro" id="IPR024775">
    <property type="entry name" value="DinB-like"/>
</dbReference>
<evidence type="ECO:0000256" key="3">
    <source>
        <dbReference type="ARBA" id="ARBA00037882"/>
    </source>
</evidence>
<evidence type="ECO:0000256" key="1">
    <source>
        <dbReference type="ARBA" id="ARBA00023002"/>
    </source>
</evidence>
<dbReference type="Gene3D" id="3.90.1580.10">
    <property type="entry name" value="paralog of FGE (formylglycine-generating enzyme)"/>
    <property type="match status" value="1"/>
</dbReference>
<protein>
    <submittedName>
        <fullName evidence="6">Glutamate synthase [NADPH] large chain</fullName>
        <ecNumber evidence="6">1.4.1.13</ecNumber>
    </submittedName>
</protein>
<feature type="domain" description="Sulfatase-modifying factor enzyme-like" evidence="4">
    <location>
        <begin position="203"/>
        <end position="443"/>
    </location>
</feature>
<dbReference type="InterPro" id="IPR005532">
    <property type="entry name" value="SUMF_dom"/>
</dbReference>
<accession>A0A1W1D1G6</accession>
<dbReference type="EMBL" id="FPHP01000001">
    <property type="protein sequence ID" value="SFV74491.1"/>
    <property type="molecule type" value="Genomic_DNA"/>
</dbReference>
<gene>
    <name evidence="6" type="ORF">MNB_SM-3-1403</name>
</gene>
<keyword evidence="2" id="KW-0408">Iron</keyword>
<evidence type="ECO:0000313" key="6">
    <source>
        <dbReference type="EMBL" id="SFV74491.1"/>
    </source>
</evidence>
<evidence type="ECO:0000259" key="4">
    <source>
        <dbReference type="Pfam" id="PF03781"/>
    </source>
</evidence>
<sequence>MYSLYPPLLTGNDTTKKRQEIKQYFNNTYDIFEKIFEMLRDDSVFYKKSEPTRHPMIFYFGHTATFFINKLFLMNIISNRINPHFESIFAIGVDEMEWDNVDNIQYEWPKVKEVRAYRKKVRELVNHLIDTIEFSLPITQEDPMWIILMGIEHERIHIETSLVLHRQMPIEFIKELPECDILQDTQETITNSLITIHSQHITLGKEKNHHLYGWDNEYGKYEEDIKEFQASKYLVSNKEFMEFVNDGGYTNLDFWDEEGQNFLKRTKATHPPFWVKTDDGFMYRALCKIIPMPLYFPVEVNALEAEAFCRYKSQKDGVTYMLPSEAEYRAIYIQAGLQEFYHLKPEDANQNLHHLSSSPINQHNFNGIYDVVGNVWQWGRTPIFGFEGFEVHPAYDDFSTPTFDDKHALIFGSSWASSGNLIMKHSRYAFRKHFYQNAGFRYVISSNVTKIQNDYEEDVITQCQKDYAQDNTYPYIQKASLYLSSTQKALDFGCKTGRSSFELARYFQYVDGVDISARFLRVGVNLQKEKEIQCKEKTLSLQTFGYERIKHRISFKQADPHNLKPEIQGYDFVVARVKHIDTFLENIKSRLNPNAIIITFEIPTHKEFKILSQEDGYLILQTI</sequence>
<comment type="pathway">
    <text evidence="3">Amino-acid biosynthesis; ergothioneine biosynthesis.</text>
</comment>
<evidence type="ECO:0000259" key="5">
    <source>
        <dbReference type="Pfam" id="PF12867"/>
    </source>
</evidence>
<organism evidence="6">
    <name type="scientific">hydrothermal vent metagenome</name>
    <dbReference type="NCBI Taxonomy" id="652676"/>
    <lineage>
        <taxon>unclassified sequences</taxon>
        <taxon>metagenomes</taxon>
        <taxon>ecological metagenomes</taxon>
    </lineage>
</organism>
<dbReference type="GO" id="GO:0004355">
    <property type="term" value="F:glutamate synthase (NADPH) activity"/>
    <property type="evidence" value="ECO:0007669"/>
    <property type="project" value="UniProtKB-EC"/>
</dbReference>
<evidence type="ECO:0000256" key="2">
    <source>
        <dbReference type="ARBA" id="ARBA00023004"/>
    </source>
</evidence>
<dbReference type="PANTHER" id="PTHR23150">
    <property type="entry name" value="SULFATASE MODIFYING FACTOR 1, 2"/>
    <property type="match status" value="1"/>
</dbReference>
<dbReference type="Pfam" id="PF03781">
    <property type="entry name" value="FGE-sulfatase"/>
    <property type="match status" value="1"/>
</dbReference>
<dbReference type="NCBIfam" id="TIGR04344">
    <property type="entry name" value="ovoA_Nterm"/>
    <property type="match status" value="1"/>
</dbReference>
<proteinExistence type="predicted"/>
<dbReference type="CDD" id="cd02440">
    <property type="entry name" value="AdoMet_MTases"/>
    <property type="match status" value="1"/>
</dbReference>
<dbReference type="EC" id="1.4.1.13" evidence="6"/>
<feature type="domain" description="DinB-like" evidence="5">
    <location>
        <begin position="27"/>
        <end position="160"/>
    </location>
</feature>
<dbReference type="GO" id="GO:0120147">
    <property type="term" value="F:formylglycine-generating oxidase activity"/>
    <property type="evidence" value="ECO:0007669"/>
    <property type="project" value="TreeGrafter"/>
</dbReference>
<dbReference type="InterPro" id="IPR016187">
    <property type="entry name" value="CTDL_fold"/>
</dbReference>
<dbReference type="Pfam" id="PF12867">
    <property type="entry name" value="DinB_2"/>
    <property type="match status" value="1"/>
</dbReference>
<name>A0A1W1D1G6_9ZZZZ</name>
<keyword evidence="1 6" id="KW-0560">Oxidoreductase</keyword>
<dbReference type="InterPro" id="IPR042095">
    <property type="entry name" value="SUMF_sf"/>
</dbReference>
<dbReference type="InterPro" id="IPR051043">
    <property type="entry name" value="Sulfatase_Mod_Factor_Kinase"/>
</dbReference>